<gene>
    <name evidence="2" type="ORF">Tci_677039</name>
</gene>
<dbReference type="EMBL" id="BKCJ010541429">
    <property type="protein sequence ID" value="GFB05068.1"/>
    <property type="molecule type" value="Genomic_DNA"/>
</dbReference>
<organism evidence="2">
    <name type="scientific">Tanacetum cinerariifolium</name>
    <name type="common">Dalmatian daisy</name>
    <name type="synonym">Chrysanthemum cinerariifolium</name>
    <dbReference type="NCBI Taxonomy" id="118510"/>
    <lineage>
        <taxon>Eukaryota</taxon>
        <taxon>Viridiplantae</taxon>
        <taxon>Streptophyta</taxon>
        <taxon>Embryophyta</taxon>
        <taxon>Tracheophyta</taxon>
        <taxon>Spermatophyta</taxon>
        <taxon>Magnoliopsida</taxon>
        <taxon>eudicotyledons</taxon>
        <taxon>Gunneridae</taxon>
        <taxon>Pentapetalae</taxon>
        <taxon>asterids</taxon>
        <taxon>campanulids</taxon>
        <taxon>Asterales</taxon>
        <taxon>Asteraceae</taxon>
        <taxon>Asteroideae</taxon>
        <taxon>Anthemideae</taxon>
        <taxon>Anthemidinae</taxon>
        <taxon>Tanacetum</taxon>
    </lineage>
</organism>
<protein>
    <submittedName>
        <fullName evidence="2">Monodehydroascorbate reductase</fullName>
    </submittedName>
</protein>
<accession>A0A699KQP3</accession>
<feature type="compositionally biased region" description="Polar residues" evidence="1">
    <location>
        <begin position="396"/>
        <end position="411"/>
    </location>
</feature>
<feature type="non-terminal residue" evidence="2">
    <location>
        <position position="610"/>
    </location>
</feature>
<evidence type="ECO:0000256" key="1">
    <source>
        <dbReference type="SAM" id="MobiDB-lite"/>
    </source>
</evidence>
<feature type="compositionally biased region" description="Low complexity" evidence="1">
    <location>
        <begin position="433"/>
        <end position="452"/>
    </location>
</feature>
<name>A0A699KQP3_TANCI</name>
<dbReference type="AlphaFoldDB" id="A0A699KQP3"/>
<reference evidence="2" key="1">
    <citation type="journal article" date="2019" name="Sci. Rep.">
        <title>Draft genome of Tanacetum cinerariifolium, the natural source of mosquito coil.</title>
        <authorList>
            <person name="Yamashiro T."/>
            <person name="Shiraishi A."/>
            <person name="Satake H."/>
            <person name="Nakayama K."/>
        </authorList>
    </citation>
    <scope>NUCLEOTIDE SEQUENCE</scope>
</reference>
<sequence length="610" mass="67463">TMADVNVNDPASQAPTMAPPIHILKQTNFFRAFTASSTIPSIYIQQFWDTVRYGKSAGCYRCQLDEQWFDLTKDTLKDALQITPVNNNQAFTSPPSSDALTNFVNKLGYPKLVRNLSNVVTNDMFQPWRALITIINMCLTGKTSGFETPRALVLQILWGVVIRAHIDYAEWTWEEFSQSIHAFIEDKRNLAQRTHGKKKATLIVIPSIRFTKLIIYHLQRKHKFHPRPNSPLHLPNEEPVLGYLKFSAKGTKREVFRMPIPGSLIIANIQEASYYQEYLAKVAKHQRYLAGETLGDPDSPAPKPTKTVRKPKPTAPKAEPRPSVSKPVSTKQPEPKSTPAKTQGKKRKLTTKISDKPSKAMRSRPSLVSKKRKPLSSLRSVDETLAEDVPEKESQSSRNLSPRNISRSQMCQERGKKRGCAWADAGGQGEGQAGPVPGAQAEGQAGPDPGAQDEGQAGSKPDEQPEGQAGPDPGNAKTSQPIPSPVVHVRSDREHMDLDIADVSPQPPPEQMDEGFTAMAYLKVQENLKLTVKEQVLLAASSSGTVSSLQHLTKDLSFGDLFFSDKPLEADNDKATTEIKAESIMSVTIQQDMSSIPLMTSPIIYLTSRL</sequence>
<evidence type="ECO:0000313" key="2">
    <source>
        <dbReference type="EMBL" id="GFB05068.1"/>
    </source>
</evidence>
<feature type="region of interest" description="Disordered" evidence="1">
    <location>
        <begin position="292"/>
        <end position="484"/>
    </location>
</feature>
<comment type="caution">
    <text evidence="2">The sequence shown here is derived from an EMBL/GenBank/DDBJ whole genome shotgun (WGS) entry which is preliminary data.</text>
</comment>
<proteinExistence type="predicted"/>
<feature type="non-terminal residue" evidence="2">
    <location>
        <position position="1"/>
    </location>
</feature>